<name>A0A3N4LTW6_9PEZI</name>
<dbReference type="AlphaFoldDB" id="A0A3N4LTW6"/>
<organism evidence="1 2">
    <name type="scientific">Terfezia boudieri ATCC MYA-4762</name>
    <dbReference type="NCBI Taxonomy" id="1051890"/>
    <lineage>
        <taxon>Eukaryota</taxon>
        <taxon>Fungi</taxon>
        <taxon>Dikarya</taxon>
        <taxon>Ascomycota</taxon>
        <taxon>Pezizomycotina</taxon>
        <taxon>Pezizomycetes</taxon>
        <taxon>Pezizales</taxon>
        <taxon>Pezizaceae</taxon>
        <taxon>Terfezia</taxon>
    </lineage>
</organism>
<protein>
    <submittedName>
        <fullName evidence="1">Uncharacterized protein</fullName>
    </submittedName>
</protein>
<evidence type="ECO:0000313" key="1">
    <source>
        <dbReference type="EMBL" id="RPB21455.1"/>
    </source>
</evidence>
<accession>A0A3N4LTW6</accession>
<dbReference type="Proteomes" id="UP000267821">
    <property type="component" value="Unassembled WGS sequence"/>
</dbReference>
<evidence type="ECO:0000313" key="2">
    <source>
        <dbReference type="Proteomes" id="UP000267821"/>
    </source>
</evidence>
<proteinExistence type="predicted"/>
<reference evidence="1 2" key="1">
    <citation type="journal article" date="2018" name="Nat. Ecol. Evol.">
        <title>Pezizomycetes genomes reveal the molecular basis of ectomycorrhizal truffle lifestyle.</title>
        <authorList>
            <person name="Murat C."/>
            <person name="Payen T."/>
            <person name="Noel B."/>
            <person name="Kuo A."/>
            <person name="Morin E."/>
            <person name="Chen J."/>
            <person name="Kohler A."/>
            <person name="Krizsan K."/>
            <person name="Balestrini R."/>
            <person name="Da Silva C."/>
            <person name="Montanini B."/>
            <person name="Hainaut M."/>
            <person name="Levati E."/>
            <person name="Barry K.W."/>
            <person name="Belfiori B."/>
            <person name="Cichocki N."/>
            <person name="Clum A."/>
            <person name="Dockter R.B."/>
            <person name="Fauchery L."/>
            <person name="Guy J."/>
            <person name="Iotti M."/>
            <person name="Le Tacon F."/>
            <person name="Lindquist E.A."/>
            <person name="Lipzen A."/>
            <person name="Malagnac F."/>
            <person name="Mello A."/>
            <person name="Molinier V."/>
            <person name="Miyauchi S."/>
            <person name="Poulain J."/>
            <person name="Riccioni C."/>
            <person name="Rubini A."/>
            <person name="Sitrit Y."/>
            <person name="Splivallo R."/>
            <person name="Traeger S."/>
            <person name="Wang M."/>
            <person name="Zifcakova L."/>
            <person name="Wipf D."/>
            <person name="Zambonelli A."/>
            <person name="Paolocci F."/>
            <person name="Nowrousian M."/>
            <person name="Ottonello S."/>
            <person name="Baldrian P."/>
            <person name="Spatafora J.W."/>
            <person name="Henrissat B."/>
            <person name="Nagy L.G."/>
            <person name="Aury J.M."/>
            <person name="Wincker P."/>
            <person name="Grigoriev I.V."/>
            <person name="Bonfante P."/>
            <person name="Martin F.M."/>
        </authorList>
    </citation>
    <scope>NUCLEOTIDE SEQUENCE [LARGE SCALE GENOMIC DNA]</scope>
    <source>
        <strain evidence="1 2">ATCC MYA-4762</strain>
    </source>
</reference>
<sequence length="101" mass="11722">MFCARIIGSEEFYTSEKKERRERAGERGEKLVVHVLENVLVALGTWHLPQLKESETPAKCLMTKFGSRRGLEFEPRRWLRCVGHKSFLILQGICILLHVLN</sequence>
<keyword evidence="2" id="KW-1185">Reference proteome</keyword>
<dbReference type="InParanoid" id="A0A3N4LTW6"/>
<dbReference type="EMBL" id="ML121559">
    <property type="protein sequence ID" value="RPB21455.1"/>
    <property type="molecule type" value="Genomic_DNA"/>
</dbReference>
<gene>
    <name evidence="1" type="ORF">L211DRAFT_435719</name>
</gene>